<accession>A0ABX1IVA2</accession>
<proteinExistence type="predicted"/>
<reference evidence="2 3" key="1">
    <citation type="submission" date="2020-04" db="EMBL/GenBank/DDBJ databases">
        <title>Genome sequence of Streptomyces galbus strain I339.</title>
        <authorList>
            <person name="Silva E.A.N."/>
            <person name="Merces M."/>
            <person name="Castelo Branco A.P.O.T."/>
            <person name="Vasconcelos P.C."/>
            <person name="Costa N.P."/>
            <person name="Marinho G.C.S."/>
            <person name="Oliveira C.J.B."/>
            <person name="Araujo D."/>
            <person name="Rodrigues Junior V.S."/>
            <person name="Almeida R."/>
            <person name="Silva Filho U.R."/>
            <person name="Andrade A.S.A."/>
            <person name="Cibulski S.P."/>
        </authorList>
    </citation>
    <scope>NUCLEOTIDE SEQUENCE [LARGE SCALE GENOMIC DNA]</scope>
    <source>
        <strain evidence="2 3">I339</strain>
    </source>
</reference>
<keyword evidence="3" id="KW-1185">Reference proteome</keyword>
<evidence type="ECO:0000313" key="2">
    <source>
        <dbReference type="EMBL" id="NKQ28211.1"/>
    </source>
</evidence>
<feature type="region of interest" description="Disordered" evidence="1">
    <location>
        <begin position="179"/>
        <end position="204"/>
    </location>
</feature>
<protein>
    <recommendedName>
        <fullName evidence="4">GAF domain-containing protein</fullName>
    </recommendedName>
</protein>
<dbReference type="RefSeq" id="WP_168375952.1">
    <property type="nucleotide sequence ID" value="NZ_JAAXMD010000388.1"/>
</dbReference>
<evidence type="ECO:0000256" key="1">
    <source>
        <dbReference type="SAM" id="MobiDB-lite"/>
    </source>
</evidence>
<evidence type="ECO:0008006" key="4">
    <source>
        <dbReference type="Google" id="ProtNLM"/>
    </source>
</evidence>
<gene>
    <name evidence="2" type="ORF">HF200_28435</name>
</gene>
<dbReference type="EMBL" id="JAAXMD010000388">
    <property type="protein sequence ID" value="NKQ28211.1"/>
    <property type="molecule type" value="Genomic_DNA"/>
</dbReference>
<sequence length="350" mass="38033">MRATTAVARWTWGRDLAGDSGAEAGVGQCLRELFTAHEVLGRHRLMVGTPKVSVSVHEVGKRNSYLFRGEIELRAVGSPLETAHEAAQRVHEAMSPGETGSVYAHIDGPGDVALGDAYRSEPGLFRLGGSALLGYVGVDLVTRTDFWLPYDLKGRPQPEVHAANAPRLSAALRDLAEALDSDTDPDDPTSFARPNETGAENFLGEDGNALDVWSSCELPARYDVFTHAPGFDRIGYRRTAEAEVTCVPIRSDDGTLLGHLWASEPENAASFEPEDIDDERTYQAGLLWLDRLRAARDRGLSPAEALTELSVHRPDPDAGCADASRTHMTLLRELRGQGPRPEYSGHEQGV</sequence>
<name>A0ABX1IVA2_STRGB</name>
<dbReference type="Proteomes" id="UP000744032">
    <property type="component" value="Unassembled WGS sequence"/>
</dbReference>
<comment type="caution">
    <text evidence="2">The sequence shown here is derived from an EMBL/GenBank/DDBJ whole genome shotgun (WGS) entry which is preliminary data.</text>
</comment>
<organism evidence="2 3">
    <name type="scientific">Streptomyces galbus</name>
    <dbReference type="NCBI Taxonomy" id="33898"/>
    <lineage>
        <taxon>Bacteria</taxon>
        <taxon>Bacillati</taxon>
        <taxon>Actinomycetota</taxon>
        <taxon>Actinomycetes</taxon>
        <taxon>Kitasatosporales</taxon>
        <taxon>Streptomycetaceae</taxon>
        <taxon>Streptomyces</taxon>
    </lineage>
</organism>
<evidence type="ECO:0000313" key="3">
    <source>
        <dbReference type="Proteomes" id="UP000744032"/>
    </source>
</evidence>